<evidence type="ECO:0000313" key="2">
    <source>
        <dbReference type="Proteomes" id="UP001239111"/>
    </source>
</evidence>
<keyword evidence="2" id="KW-1185">Reference proteome</keyword>
<name>A0ACC2N8W6_9HYME</name>
<dbReference type="EMBL" id="CM056744">
    <property type="protein sequence ID" value="KAJ8666792.1"/>
    <property type="molecule type" value="Genomic_DNA"/>
</dbReference>
<evidence type="ECO:0000313" key="1">
    <source>
        <dbReference type="EMBL" id="KAJ8666792.1"/>
    </source>
</evidence>
<comment type="caution">
    <text evidence="1">The sequence shown here is derived from an EMBL/GenBank/DDBJ whole genome shotgun (WGS) entry which is preliminary data.</text>
</comment>
<organism evidence="1 2">
    <name type="scientific">Eretmocerus hayati</name>
    <dbReference type="NCBI Taxonomy" id="131215"/>
    <lineage>
        <taxon>Eukaryota</taxon>
        <taxon>Metazoa</taxon>
        <taxon>Ecdysozoa</taxon>
        <taxon>Arthropoda</taxon>
        <taxon>Hexapoda</taxon>
        <taxon>Insecta</taxon>
        <taxon>Pterygota</taxon>
        <taxon>Neoptera</taxon>
        <taxon>Endopterygota</taxon>
        <taxon>Hymenoptera</taxon>
        <taxon>Apocrita</taxon>
        <taxon>Proctotrupomorpha</taxon>
        <taxon>Chalcidoidea</taxon>
        <taxon>Aphelinidae</taxon>
        <taxon>Aphelininae</taxon>
        <taxon>Eretmocerus</taxon>
    </lineage>
</organism>
<reference evidence="1" key="1">
    <citation type="submission" date="2023-04" db="EMBL/GenBank/DDBJ databases">
        <title>A chromosome-level genome assembly of the parasitoid wasp Eretmocerus hayati.</title>
        <authorList>
            <person name="Zhong Y."/>
            <person name="Liu S."/>
            <person name="Liu Y."/>
        </authorList>
    </citation>
    <scope>NUCLEOTIDE SEQUENCE</scope>
    <source>
        <strain evidence="1">ZJU_SS_LIU_2023</strain>
    </source>
</reference>
<dbReference type="Proteomes" id="UP001239111">
    <property type="component" value="Chromosome 4"/>
</dbReference>
<accession>A0ACC2N8W6</accession>
<sequence length="544" mass="63230">MTEQDKKDYESTNICHFCEREIVDPSDKVADHNHRGEGSVTFTNDTEERHITLTNNYPAFLFDEIRHEINGVSIDETKNVGVTTSLKNLLTLSENEDDYAANMGWLLDQFTNISTDHAFNVCIPLNKLLGFCEDYKKVIMSARHELVLLRSKTDDNCALVTKAATNVTIKLSKIQWCMPHILVNDRVRLQMLQILNKGLYLPISFRSWEMLEFPILHQNNKHVWPVENIFQDETGRKFATSMGSMEHQDSQKLQTLSSDPKERPAILFIDLQGFKNQEEFIVKEAMIVDVNSTNCHQWLFTPPYSIKNLSQKDEISAKWCTEHHHGLFWDQGIVPYSEAGEKFEESLSDACNPKDGRPTFIFVTGNEKERWLKQLAPTFFSTHPGIEVMDIYDELPGSEYDYNSLNYQFDPCVFHDNMRYRCALRTESKMSVDYAYAPMVIEEIPLNRWLPVTKFKPFGDDKITMILEDKVQIILPKNVTYWARYNREEFLKLQDEARNSMLFIVAEKNVAHDFGVHFKRVSDSLLFAWERSEEEDSDDETDSS</sequence>
<gene>
    <name evidence="1" type="ORF">QAD02_008454</name>
</gene>
<protein>
    <submittedName>
        <fullName evidence="1">Uncharacterized protein</fullName>
    </submittedName>
</protein>
<proteinExistence type="predicted"/>